<accession>A0A8S3HWH5</accession>
<feature type="compositionally biased region" description="Polar residues" evidence="1">
    <location>
        <begin position="132"/>
        <end position="162"/>
    </location>
</feature>
<feature type="compositionally biased region" description="Basic and acidic residues" evidence="1">
    <location>
        <begin position="54"/>
        <end position="80"/>
    </location>
</feature>
<comment type="caution">
    <text evidence="2">The sequence shown here is derived from an EMBL/GenBank/DDBJ whole genome shotgun (WGS) entry which is preliminary data.</text>
</comment>
<feature type="region of interest" description="Disordered" evidence="1">
    <location>
        <begin position="44"/>
        <end position="166"/>
    </location>
</feature>
<dbReference type="AlphaFoldDB" id="A0A8S3HWH5"/>
<dbReference type="EMBL" id="CAJOBI010323304">
    <property type="protein sequence ID" value="CAF5188241.1"/>
    <property type="molecule type" value="Genomic_DNA"/>
</dbReference>
<feature type="compositionally biased region" description="Polar residues" evidence="1">
    <location>
        <begin position="97"/>
        <end position="108"/>
    </location>
</feature>
<gene>
    <name evidence="2" type="ORF">SMN809_LOCUS71278</name>
</gene>
<reference evidence="2" key="1">
    <citation type="submission" date="2021-02" db="EMBL/GenBank/DDBJ databases">
        <authorList>
            <person name="Nowell W R."/>
        </authorList>
    </citation>
    <scope>NUCLEOTIDE SEQUENCE</scope>
</reference>
<proteinExistence type="predicted"/>
<name>A0A8S3HWH5_9BILA</name>
<evidence type="ECO:0000256" key="1">
    <source>
        <dbReference type="SAM" id="MobiDB-lite"/>
    </source>
</evidence>
<dbReference type="Proteomes" id="UP000676336">
    <property type="component" value="Unassembled WGS sequence"/>
</dbReference>
<evidence type="ECO:0000313" key="3">
    <source>
        <dbReference type="Proteomes" id="UP000676336"/>
    </source>
</evidence>
<feature type="compositionally biased region" description="Basic and acidic residues" evidence="1">
    <location>
        <begin position="113"/>
        <end position="128"/>
    </location>
</feature>
<organism evidence="2 3">
    <name type="scientific">Rotaria magnacalcarata</name>
    <dbReference type="NCBI Taxonomy" id="392030"/>
    <lineage>
        <taxon>Eukaryota</taxon>
        <taxon>Metazoa</taxon>
        <taxon>Spiralia</taxon>
        <taxon>Gnathifera</taxon>
        <taxon>Rotifera</taxon>
        <taxon>Eurotatoria</taxon>
        <taxon>Bdelloidea</taxon>
        <taxon>Philodinida</taxon>
        <taxon>Philodinidae</taxon>
        <taxon>Rotaria</taxon>
    </lineage>
</organism>
<evidence type="ECO:0000313" key="2">
    <source>
        <dbReference type="EMBL" id="CAF5188241.1"/>
    </source>
</evidence>
<feature type="non-terminal residue" evidence="2">
    <location>
        <position position="222"/>
    </location>
</feature>
<sequence>QLLNTLVCMASESDKFDQTSETKDALVVMTNQEKKRLKMLELEKNPVLTNRQRKQLDMKRQVDEPPEKRITNQERKRLEIEAGISQQPGTGRDESNEGTQQGISQIQEQVDDPPEKRITNQERKRLEMEAGISQQKGRGRDGSNQVRHPSTWTHQGISQIQEQIDDTPEKIITNQERKRLEENAVGTKIRYTSATGYSNERKSYRSQCTVPASYKDDGCAKE</sequence>
<feature type="non-terminal residue" evidence="2">
    <location>
        <position position="1"/>
    </location>
</feature>
<protein>
    <submittedName>
        <fullName evidence="2">Uncharacterized protein</fullName>
    </submittedName>
</protein>